<comment type="caution">
    <text evidence="2">The sequence shown here is derived from an EMBL/GenBank/DDBJ whole genome shotgun (WGS) entry which is preliminary data.</text>
</comment>
<dbReference type="PANTHER" id="PTHR32246:SF173">
    <property type="entry name" value="C2 DOMAIN-CONTAINING PROTEIN"/>
    <property type="match status" value="1"/>
</dbReference>
<proteinExistence type="predicted"/>
<evidence type="ECO:0000259" key="1">
    <source>
        <dbReference type="PROSITE" id="PS50004"/>
    </source>
</evidence>
<organism evidence="2 3">
    <name type="scientific">Dioscorea zingiberensis</name>
    <dbReference type="NCBI Taxonomy" id="325984"/>
    <lineage>
        <taxon>Eukaryota</taxon>
        <taxon>Viridiplantae</taxon>
        <taxon>Streptophyta</taxon>
        <taxon>Embryophyta</taxon>
        <taxon>Tracheophyta</taxon>
        <taxon>Spermatophyta</taxon>
        <taxon>Magnoliopsida</taxon>
        <taxon>Liliopsida</taxon>
        <taxon>Dioscoreales</taxon>
        <taxon>Dioscoreaceae</taxon>
        <taxon>Dioscorea</taxon>
    </lineage>
</organism>
<dbReference type="PROSITE" id="PS50004">
    <property type="entry name" value="C2"/>
    <property type="match status" value="1"/>
</dbReference>
<feature type="domain" description="C2" evidence="1">
    <location>
        <begin position="1"/>
        <end position="111"/>
    </location>
</feature>
<name>A0A9D5HKC6_9LILI</name>
<dbReference type="OrthoDB" id="270970at2759"/>
<dbReference type="InterPro" id="IPR000008">
    <property type="entry name" value="C2_dom"/>
</dbReference>
<dbReference type="InterPro" id="IPR035892">
    <property type="entry name" value="C2_domain_sf"/>
</dbReference>
<dbReference type="PANTHER" id="PTHR32246">
    <property type="entry name" value="INGRESSION PROTEIN FIC1"/>
    <property type="match status" value="1"/>
</dbReference>
<keyword evidence="3" id="KW-1185">Reference proteome</keyword>
<dbReference type="SMART" id="SM00239">
    <property type="entry name" value="C2"/>
    <property type="match status" value="1"/>
</dbReference>
<dbReference type="EMBL" id="JAGGNH010000003">
    <property type="protein sequence ID" value="KAJ0979845.1"/>
    <property type="molecule type" value="Genomic_DNA"/>
</dbReference>
<dbReference type="SUPFAM" id="SSF49562">
    <property type="entry name" value="C2 domain (Calcium/lipid-binding domain, CaLB)"/>
    <property type="match status" value="1"/>
</dbReference>
<dbReference type="Proteomes" id="UP001085076">
    <property type="component" value="Miscellaneous, Linkage group lg03"/>
</dbReference>
<reference evidence="2" key="2">
    <citation type="journal article" date="2022" name="Hortic Res">
        <title>The genome of Dioscorea zingiberensis sheds light on the biosynthesis, origin and evolution of the medicinally important diosgenin saponins.</title>
        <authorList>
            <person name="Li Y."/>
            <person name="Tan C."/>
            <person name="Li Z."/>
            <person name="Guo J."/>
            <person name="Li S."/>
            <person name="Chen X."/>
            <person name="Wang C."/>
            <person name="Dai X."/>
            <person name="Yang H."/>
            <person name="Song W."/>
            <person name="Hou L."/>
            <person name="Xu J."/>
            <person name="Tong Z."/>
            <person name="Xu A."/>
            <person name="Yuan X."/>
            <person name="Wang W."/>
            <person name="Yang Q."/>
            <person name="Chen L."/>
            <person name="Sun Z."/>
            <person name="Wang K."/>
            <person name="Pan B."/>
            <person name="Chen J."/>
            <person name="Bao Y."/>
            <person name="Liu F."/>
            <person name="Qi X."/>
            <person name="Gang D.R."/>
            <person name="Wen J."/>
            <person name="Li J."/>
        </authorList>
    </citation>
    <scope>NUCLEOTIDE SEQUENCE</scope>
    <source>
        <strain evidence="2">Dzin_1.0</strain>
    </source>
</reference>
<reference evidence="2" key="1">
    <citation type="submission" date="2021-03" db="EMBL/GenBank/DDBJ databases">
        <authorList>
            <person name="Li Z."/>
            <person name="Yang C."/>
        </authorList>
    </citation>
    <scope>NUCLEOTIDE SEQUENCE</scope>
    <source>
        <strain evidence="2">Dzin_1.0</strain>
        <tissue evidence="2">Leaf</tissue>
    </source>
</reference>
<evidence type="ECO:0000313" key="2">
    <source>
        <dbReference type="EMBL" id="KAJ0979845.1"/>
    </source>
</evidence>
<dbReference type="Pfam" id="PF00168">
    <property type="entry name" value="C2"/>
    <property type="match status" value="1"/>
</dbReference>
<dbReference type="AlphaFoldDB" id="A0A9D5HKC6"/>
<gene>
    <name evidence="2" type="ORF">J5N97_015319</name>
</gene>
<dbReference type="Gene3D" id="2.60.40.150">
    <property type="entry name" value="C2 domain"/>
    <property type="match status" value="1"/>
</dbReference>
<evidence type="ECO:0000313" key="3">
    <source>
        <dbReference type="Proteomes" id="UP001085076"/>
    </source>
</evidence>
<dbReference type="InterPro" id="IPR044750">
    <property type="entry name" value="C2_SRC2/BAP"/>
</dbReference>
<dbReference type="CDD" id="cd04051">
    <property type="entry name" value="C2_SRC2_like"/>
    <property type="match status" value="1"/>
</dbReference>
<sequence>MASRTLEITLISAHGLKKVNIFSKMEVYALAWLSSDPCHSSRTFTDRDGGRNPTWNRHFRFSVPAGPDPGRGALHVTLRAHRAAGFDRIAGEVKIPLRDIFDGVGDGPGPMKLSSFQVRLPGFVKPKGMLRLSYRLGGVIAAVPSPRESSAVPAPVHRASGSFPPAGRKIRRCVAAAAA</sequence>
<accession>A0A9D5HKC6</accession>
<dbReference type="GO" id="GO:0006952">
    <property type="term" value="P:defense response"/>
    <property type="evidence" value="ECO:0007669"/>
    <property type="project" value="InterPro"/>
</dbReference>
<protein>
    <recommendedName>
        <fullName evidence="1">C2 domain-containing protein</fullName>
    </recommendedName>
</protein>